<dbReference type="PROSITE" id="PS00913">
    <property type="entry name" value="ADH_IRON_1"/>
    <property type="match status" value="1"/>
</dbReference>
<comment type="similarity">
    <text evidence="2">Belongs to the iron-containing alcohol dehydrogenase family.</text>
</comment>
<reference evidence="7 8" key="1">
    <citation type="submission" date="2022-01" db="EMBL/GenBank/DDBJ databases">
        <authorList>
            <person name="Won M."/>
            <person name="Kim S.-J."/>
            <person name="Kwon S.-W."/>
        </authorList>
    </citation>
    <scope>NUCLEOTIDE SEQUENCE [LARGE SCALE GENOMIC DNA]</scope>
    <source>
        <strain evidence="7 8">KCTC 23505</strain>
    </source>
</reference>
<evidence type="ECO:0000256" key="1">
    <source>
        <dbReference type="ARBA" id="ARBA00001962"/>
    </source>
</evidence>
<evidence type="ECO:0000256" key="4">
    <source>
        <dbReference type="ARBA" id="ARBA00023027"/>
    </source>
</evidence>
<dbReference type="InterPro" id="IPR056798">
    <property type="entry name" value="ADH_Fe_C"/>
</dbReference>
<feature type="domain" description="Alcohol dehydrogenase iron-type/glycerol dehydrogenase GldA" evidence="5">
    <location>
        <begin position="11"/>
        <end position="182"/>
    </location>
</feature>
<dbReference type="RefSeq" id="WP_235704952.1">
    <property type="nucleotide sequence ID" value="NZ_JAKGBZ010000028.1"/>
</dbReference>
<dbReference type="PANTHER" id="PTHR11496">
    <property type="entry name" value="ALCOHOL DEHYDROGENASE"/>
    <property type="match status" value="1"/>
</dbReference>
<dbReference type="InterPro" id="IPR001670">
    <property type="entry name" value="ADH_Fe/GldA"/>
</dbReference>
<evidence type="ECO:0000256" key="2">
    <source>
        <dbReference type="ARBA" id="ARBA00007358"/>
    </source>
</evidence>
<keyword evidence="4" id="KW-0520">NAD</keyword>
<dbReference type="Proteomes" id="UP001521209">
    <property type="component" value="Unassembled WGS sequence"/>
</dbReference>
<feature type="domain" description="Fe-containing alcohol dehydrogenase-like C-terminal" evidence="6">
    <location>
        <begin position="193"/>
        <end position="379"/>
    </location>
</feature>
<evidence type="ECO:0000256" key="3">
    <source>
        <dbReference type="ARBA" id="ARBA00023002"/>
    </source>
</evidence>
<dbReference type="InterPro" id="IPR039697">
    <property type="entry name" value="Alcohol_dehydrogenase_Fe"/>
</dbReference>
<keyword evidence="8" id="KW-1185">Reference proteome</keyword>
<keyword evidence="3" id="KW-0560">Oxidoreductase</keyword>
<dbReference type="SUPFAM" id="SSF56796">
    <property type="entry name" value="Dehydroquinate synthase-like"/>
    <property type="match status" value="1"/>
</dbReference>
<dbReference type="CDD" id="cd14861">
    <property type="entry name" value="Fe-ADH-like"/>
    <property type="match status" value="1"/>
</dbReference>
<accession>A0ABS9DY71</accession>
<comment type="cofactor">
    <cofactor evidence="1">
        <name>Fe cation</name>
        <dbReference type="ChEBI" id="CHEBI:24875"/>
    </cofactor>
</comment>
<evidence type="ECO:0000259" key="6">
    <source>
        <dbReference type="Pfam" id="PF25137"/>
    </source>
</evidence>
<evidence type="ECO:0000259" key="5">
    <source>
        <dbReference type="Pfam" id="PF00465"/>
    </source>
</evidence>
<dbReference type="PANTHER" id="PTHR11496:SF102">
    <property type="entry name" value="ALCOHOL DEHYDROGENASE 4"/>
    <property type="match status" value="1"/>
</dbReference>
<dbReference type="EMBL" id="JAKGBZ010000028">
    <property type="protein sequence ID" value="MCF3947692.1"/>
    <property type="molecule type" value="Genomic_DNA"/>
</dbReference>
<dbReference type="Gene3D" id="3.40.50.1970">
    <property type="match status" value="1"/>
</dbReference>
<gene>
    <name evidence="7" type="ORF">L2A60_13495</name>
</gene>
<dbReference type="Pfam" id="PF00465">
    <property type="entry name" value="Fe-ADH"/>
    <property type="match status" value="1"/>
</dbReference>
<comment type="caution">
    <text evidence="7">The sequence shown here is derived from an EMBL/GenBank/DDBJ whole genome shotgun (WGS) entry which is preliminary data.</text>
</comment>
<organism evidence="7 8">
    <name type="scientific">Acidiphilium iwatense</name>
    <dbReference type="NCBI Taxonomy" id="768198"/>
    <lineage>
        <taxon>Bacteria</taxon>
        <taxon>Pseudomonadati</taxon>
        <taxon>Pseudomonadota</taxon>
        <taxon>Alphaproteobacteria</taxon>
        <taxon>Acetobacterales</taxon>
        <taxon>Acidocellaceae</taxon>
        <taxon>Acidiphilium</taxon>
    </lineage>
</organism>
<evidence type="ECO:0000313" key="8">
    <source>
        <dbReference type="Proteomes" id="UP001521209"/>
    </source>
</evidence>
<dbReference type="InterPro" id="IPR018211">
    <property type="entry name" value="ADH_Fe_CS"/>
</dbReference>
<proteinExistence type="inferred from homology"/>
<evidence type="ECO:0000313" key="7">
    <source>
        <dbReference type="EMBL" id="MCF3947692.1"/>
    </source>
</evidence>
<sequence>MTMMQGNWRFPTEVLAGPGRIGDLASRAHDLGVKRALIVSDAQVAQLPFFAPLATSLSTEGIATATFTGTHPDPLESDITAGLAAFRAHDADLVVAIGGGSALDCGKTIALAAATSRRLWDFEITLATPALDRAMVPIFAVPTTAGTGSEVGRASVITDEAAARKVILLHPAMLPRLVVLDPELTFGLPAKLTAWTGMDALAHNLEAYCVDAWHPMADGIAIEGMRLIRAALPAATQTGTDLAARGQMLAAASMGATAFQKGLGAIHSLSHPIGAHCHAHHGLTNAVLMPYVLEFNRPAIEDRIAHVARCLGIAGGFDGFRGWVIALRARLGIPDTIAALGVTEAMLDRLADEAFRDPNTPDNPRKADAGAMRRILVAALSGRLDGLAR</sequence>
<protein>
    <submittedName>
        <fullName evidence="7">Iron-containing alcohol dehydrogenase</fullName>
    </submittedName>
</protein>
<dbReference type="Gene3D" id="1.20.1090.10">
    <property type="entry name" value="Dehydroquinate synthase-like - alpha domain"/>
    <property type="match status" value="1"/>
</dbReference>
<dbReference type="Pfam" id="PF25137">
    <property type="entry name" value="ADH_Fe_C"/>
    <property type="match status" value="1"/>
</dbReference>
<name>A0ABS9DY71_9PROT</name>